<dbReference type="PANTHER" id="PTHR45661:SF3">
    <property type="entry name" value="IG-LIKE DOMAIN-CONTAINING PROTEIN"/>
    <property type="match status" value="1"/>
</dbReference>
<organism evidence="1 2">
    <name type="scientific">[Lactobacillus] rogosae</name>
    <dbReference type="NCBI Taxonomy" id="706562"/>
    <lineage>
        <taxon>Bacteria</taxon>
        <taxon>Bacillati</taxon>
        <taxon>Bacillota</taxon>
        <taxon>Clostridia</taxon>
        <taxon>Lachnospirales</taxon>
        <taxon>Lachnospiraceae</taxon>
        <taxon>Lachnospira</taxon>
    </lineage>
</organism>
<proteinExistence type="predicted"/>
<protein>
    <submittedName>
        <fullName evidence="1">Leucine-rich repeat domain-containing protein</fullName>
    </submittedName>
</protein>
<evidence type="ECO:0000313" key="2">
    <source>
        <dbReference type="Proteomes" id="UP001442364"/>
    </source>
</evidence>
<accession>A0ABV1BUI0</accession>
<dbReference type="Gene3D" id="3.80.10.10">
    <property type="entry name" value="Ribonuclease Inhibitor"/>
    <property type="match status" value="1"/>
</dbReference>
<dbReference type="RefSeq" id="WP_022501826.1">
    <property type="nucleotide sequence ID" value="NZ_DAWCMB010000047.1"/>
</dbReference>
<gene>
    <name evidence="1" type="ORF">WMO14_01335</name>
</gene>
<dbReference type="InterPro" id="IPR053139">
    <property type="entry name" value="Surface_bspA-like"/>
</dbReference>
<dbReference type="EMBL" id="JBBMER010000001">
    <property type="protein sequence ID" value="MEQ2378529.1"/>
    <property type="molecule type" value="Genomic_DNA"/>
</dbReference>
<dbReference type="SUPFAM" id="SSF52058">
    <property type="entry name" value="L domain-like"/>
    <property type="match status" value="1"/>
</dbReference>
<keyword evidence="2" id="KW-1185">Reference proteome</keyword>
<sequence>MNNKRIKVTLYNRTYKEIDMSDFTCLPEELFANRDDIVEVVLPEGVKVISNNAFENCQRLEKVEFPSTLERIESEAFLNCFNLKSAQYGKDVKIDPTSFKGCANLTY</sequence>
<dbReference type="InterPro" id="IPR026906">
    <property type="entry name" value="LRR_5"/>
</dbReference>
<name>A0ABV1BUI0_9FIRM</name>
<evidence type="ECO:0000313" key="1">
    <source>
        <dbReference type="EMBL" id="MEQ2378529.1"/>
    </source>
</evidence>
<dbReference type="Pfam" id="PF13306">
    <property type="entry name" value="LRR_5"/>
    <property type="match status" value="1"/>
</dbReference>
<reference evidence="1 2" key="1">
    <citation type="submission" date="2024-03" db="EMBL/GenBank/DDBJ databases">
        <title>Human intestinal bacterial collection.</title>
        <authorList>
            <person name="Pauvert C."/>
            <person name="Hitch T.C.A."/>
            <person name="Clavel T."/>
        </authorList>
    </citation>
    <scope>NUCLEOTIDE SEQUENCE [LARGE SCALE GENOMIC DNA]</scope>
    <source>
        <strain evidence="1 2">CLA-AA-H255</strain>
    </source>
</reference>
<dbReference type="InterPro" id="IPR032675">
    <property type="entry name" value="LRR_dom_sf"/>
</dbReference>
<dbReference type="Proteomes" id="UP001442364">
    <property type="component" value="Unassembled WGS sequence"/>
</dbReference>
<dbReference type="PANTHER" id="PTHR45661">
    <property type="entry name" value="SURFACE ANTIGEN"/>
    <property type="match status" value="1"/>
</dbReference>
<comment type="caution">
    <text evidence="1">The sequence shown here is derived from an EMBL/GenBank/DDBJ whole genome shotgun (WGS) entry which is preliminary data.</text>
</comment>